<dbReference type="SUPFAM" id="SSF53649">
    <property type="entry name" value="Alkaline phosphatase-like"/>
    <property type="match status" value="1"/>
</dbReference>
<dbReference type="EMBL" id="ATMH01002735">
    <property type="protein sequence ID" value="EPY32702.1"/>
    <property type="molecule type" value="Genomic_DNA"/>
</dbReference>
<evidence type="ECO:0000256" key="9">
    <source>
        <dbReference type="ARBA" id="ARBA00023136"/>
    </source>
</evidence>
<evidence type="ECO:0000256" key="1">
    <source>
        <dbReference type="ARBA" id="ARBA00004477"/>
    </source>
</evidence>
<evidence type="ECO:0000256" key="8">
    <source>
        <dbReference type="ARBA" id="ARBA00022989"/>
    </source>
</evidence>
<dbReference type="InterPro" id="IPR037675">
    <property type="entry name" value="PIG-O_N"/>
</dbReference>
<dbReference type="PANTHER" id="PTHR23071:SF1">
    <property type="entry name" value="GPI ETHANOLAMINE PHOSPHATE TRANSFERASE 3"/>
    <property type="match status" value="1"/>
</dbReference>
<feature type="transmembrane region" description="Helical" evidence="11">
    <location>
        <begin position="629"/>
        <end position="651"/>
    </location>
</feature>
<evidence type="ECO:0000313" key="12">
    <source>
        <dbReference type="EMBL" id="EPY32702.1"/>
    </source>
</evidence>
<comment type="pathway">
    <text evidence="2">Glycolipid biosynthesis; glycosylphosphatidylinositol-anchor biosynthesis.</text>
</comment>
<evidence type="ECO:0000256" key="5">
    <source>
        <dbReference type="ARBA" id="ARBA00022679"/>
    </source>
</evidence>
<feature type="transmembrane region" description="Helical" evidence="11">
    <location>
        <begin position="842"/>
        <end position="862"/>
    </location>
</feature>
<keyword evidence="8 11" id="KW-1133">Transmembrane helix</keyword>
<dbReference type="Pfam" id="PF01663">
    <property type="entry name" value="Phosphodiest"/>
    <property type="match status" value="1"/>
</dbReference>
<organism evidence="12 13">
    <name type="scientific">Strigomonas culicis</name>
    <dbReference type="NCBI Taxonomy" id="28005"/>
    <lineage>
        <taxon>Eukaryota</taxon>
        <taxon>Discoba</taxon>
        <taxon>Euglenozoa</taxon>
        <taxon>Kinetoplastea</taxon>
        <taxon>Metakinetoplastina</taxon>
        <taxon>Trypanosomatida</taxon>
        <taxon>Trypanosomatidae</taxon>
        <taxon>Strigomonadinae</taxon>
        <taxon>Strigomonas</taxon>
    </lineage>
</organism>
<feature type="transmembrane region" description="Helical" evidence="11">
    <location>
        <begin position="556"/>
        <end position="574"/>
    </location>
</feature>
<evidence type="ECO:0000256" key="3">
    <source>
        <dbReference type="ARBA" id="ARBA00008695"/>
    </source>
</evidence>
<dbReference type="InterPro" id="IPR002591">
    <property type="entry name" value="Phosphodiest/P_Trfase"/>
</dbReference>
<dbReference type="PANTHER" id="PTHR23071">
    <property type="entry name" value="PHOSPHATIDYLINOSITOL GLYCAN"/>
    <property type="match status" value="1"/>
</dbReference>
<gene>
    <name evidence="12" type="ORF">STCU_02735</name>
</gene>
<evidence type="ECO:0000313" key="13">
    <source>
        <dbReference type="Proteomes" id="UP000015354"/>
    </source>
</evidence>
<feature type="transmembrane region" description="Helical" evidence="11">
    <location>
        <begin position="671"/>
        <end position="689"/>
    </location>
</feature>
<dbReference type="CDD" id="cd16023">
    <property type="entry name" value="GPI_EPT_3"/>
    <property type="match status" value="1"/>
</dbReference>
<reference evidence="12 13" key="1">
    <citation type="journal article" date="2013" name="PLoS ONE">
        <title>Predicting the Proteins of Angomonas deanei, Strigomonas culicis and Their Respective Endosymbionts Reveals New Aspects of the Trypanosomatidae Family.</title>
        <authorList>
            <person name="Motta M.C."/>
            <person name="Martins A.C."/>
            <person name="de Souza S.S."/>
            <person name="Catta-Preta C.M."/>
            <person name="Silva R."/>
            <person name="Klein C.C."/>
            <person name="de Almeida L.G."/>
            <person name="de Lima Cunha O."/>
            <person name="Ciapina L.P."/>
            <person name="Brocchi M."/>
            <person name="Colabardini A.C."/>
            <person name="de Araujo Lima B."/>
            <person name="Machado C.R."/>
            <person name="de Almeida Soares C.M."/>
            <person name="Probst C.M."/>
            <person name="de Menezes C.B."/>
            <person name="Thompson C.E."/>
            <person name="Bartholomeu D.C."/>
            <person name="Gradia D.F."/>
            <person name="Pavoni D.P."/>
            <person name="Grisard E.C."/>
            <person name="Fantinatti-Garboggini F."/>
            <person name="Marchini F.K."/>
            <person name="Rodrigues-Luiz G.F."/>
            <person name="Wagner G."/>
            <person name="Goldman G.H."/>
            <person name="Fietto J.L."/>
            <person name="Elias M.C."/>
            <person name="Goldman M.H."/>
            <person name="Sagot M.F."/>
            <person name="Pereira M."/>
            <person name="Stoco P.H."/>
            <person name="de Mendonca-Neto R.P."/>
            <person name="Teixeira S.M."/>
            <person name="Maciel T.E."/>
            <person name="de Oliveira Mendes T.A."/>
            <person name="Urmenyi T.P."/>
            <person name="de Souza W."/>
            <person name="Schenkman S."/>
            <person name="de Vasconcelos A.T."/>
        </authorList>
    </citation>
    <scope>NUCLEOTIDE SEQUENCE [LARGE SCALE GENOMIC DNA]</scope>
</reference>
<feature type="transmembrane region" description="Helical" evidence="11">
    <location>
        <begin position="507"/>
        <end position="527"/>
    </location>
</feature>
<keyword evidence="10" id="KW-0325">Glycoprotein</keyword>
<keyword evidence="13" id="KW-1185">Reference proteome</keyword>
<protein>
    <submittedName>
        <fullName evidence="12">Phosphatidylinositol glycan, class O</fullName>
    </submittedName>
</protein>
<keyword evidence="5" id="KW-0808">Transferase</keyword>
<dbReference type="Proteomes" id="UP000015354">
    <property type="component" value="Unassembled WGS sequence"/>
</dbReference>
<comment type="subcellular location">
    <subcellularLocation>
        <location evidence="1">Endoplasmic reticulum membrane</location>
        <topology evidence="1">Multi-pass membrane protein</topology>
    </subcellularLocation>
</comment>
<keyword evidence="4" id="KW-0337">GPI-anchor biosynthesis</keyword>
<sequence length="863" mass="94552">MRVLPCLTFILIGVFVFSSVFFTTSMLSATVVVSSNGTAPCGGMRPVDQVVVIVIDALRPDFVLSNLRAYNREDGACTVPQTSEENRRRYMGSTLRYIERCLSEPDDASYGYFLVADAPTTTAQRIKAIATGTMPAFLEAGSNFNSDATPLDSIVRQAGGRAVLLGDDTWTRLFPDATEAATGRKRHWKSTTALPSFDVADFHTNDDAVLRTVFGVLDSETREKDDAYAELIIAHFLGVDHVGHRFNAENSEMAAKLRQLNVMLHNVTVSLRERRTAMSTMLLVLGDHGMTSSGDHGGGSPLETDTFLFAQYFAGDSNTGKERRHAADLEQVSRMSEEKKKLVHELNADRWRAGADEELLRLASCQRRAEVCSEKLGAAYQVDVTPTITALLGKPIPFSSFGRVLPEVLALADEHVDLEAVEQCNWAQMQRYFEETGTKLPAPLPWGEATGLPLRSRVARMSFFARRARTDMHRSGMFVGSTLLLVCALSVFFVPGIRDVFVRRTQVLVWTGAVFVARLIFVFSNSFVVNEDVEVFTLLGTLLVLSAMRTSRRGRCLYLVGLLACMRAALPYALRHREHISHNVESSSRLDDLAVAWLPLKTCERAGVVVLWSAALAAYGLRRDRRATAWAVAACAVMCACYKVVVLHHAAPLALGIGYAASGAGRKSGSALALRPALFSYLLGVAWVASLCNEKCVVAIIIAVYGVTLPLLARAVHHMPVETQAVVLHLSAYTAFFFQGHQCMLNTIDWNASFVGVPFYNIVLGAVLVLSRTFNAFLLVPVAYQVSTTVLARKDGSLTLPPSALPRHLLVHLCVVQGAVSCFNGYIQKDHLMMFPIFCPKLIFDVVIAFVTAAGFLLSMAIS</sequence>
<evidence type="ECO:0000256" key="4">
    <source>
        <dbReference type="ARBA" id="ARBA00022502"/>
    </source>
</evidence>
<keyword evidence="7" id="KW-0256">Endoplasmic reticulum</keyword>
<evidence type="ECO:0000256" key="7">
    <source>
        <dbReference type="ARBA" id="ARBA00022824"/>
    </source>
</evidence>
<dbReference type="Gene3D" id="3.40.720.10">
    <property type="entry name" value="Alkaline Phosphatase, subunit A"/>
    <property type="match status" value="1"/>
</dbReference>
<keyword evidence="9 11" id="KW-0472">Membrane</keyword>
<keyword evidence="6 11" id="KW-0812">Transmembrane</keyword>
<dbReference type="GO" id="GO:0005789">
    <property type="term" value="C:endoplasmic reticulum membrane"/>
    <property type="evidence" value="ECO:0007669"/>
    <property type="project" value="UniProtKB-SubCell"/>
</dbReference>
<dbReference type="UniPathway" id="UPA00196"/>
<feature type="transmembrane region" description="Helical" evidence="11">
    <location>
        <begin position="696"/>
        <end position="713"/>
    </location>
</feature>
<dbReference type="GO" id="GO:0006506">
    <property type="term" value="P:GPI anchor biosynthetic process"/>
    <property type="evidence" value="ECO:0007669"/>
    <property type="project" value="UniProtKB-UniPathway"/>
</dbReference>
<evidence type="ECO:0000256" key="6">
    <source>
        <dbReference type="ARBA" id="ARBA00022692"/>
    </source>
</evidence>
<dbReference type="OrthoDB" id="272139at2759"/>
<feature type="transmembrane region" description="Helical" evidence="11">
    <location>
        <begin position="476"/>
        <end position="495"/>
    </location>
</feature>
<comment type="caution">
    <text evidence="12">The sequence shown here is derived from an EMBL/GenBank/DDBJ whole genome shotgun (WGS) entry which is preliminary data.</text>
</comment>
<accession>S9UP98</accession>
<proteinExistence type="inferred from homology"/>
<comment type="similarity">
    <text evidence="3">Belongs to the PIGG/PIGN/PIGO family. PIGO subfamily.</text>
</comment>
<evidence type="ECO:0000256" key="10">
    <source>
        <dbReference type="ARBA" id="ARBA00023180"/>
    </source>
</evidence>
<evidence type="ECO:0000256" key="11">
    <source>
        <dbReference type="SAM" id="Phobius"/>
    </source>
</evidence>
<feature type="transmembrane region" description="Helical" evidence="11">
    <location>
        <begin position="594"/>
        <end position="617"/>
    </location>
</feature>
<dbReference type="InterPro" id="IPR039524">
    <property type="entry name" value="PIGO/GPI13"/>
</dbReference>
<dbReference type="GO" id="GO:0051377">
    <property type="term" value="F:mannose-ethanolamine phosphotransferase activity"/>
    <property type="evidence" value="ECO:0007669"/>
    <property type="project" value="InterPro"/>
</dbReference>
<evidence type="ECO:0000256" key="2">
    <source>
        <dbReference type="ARBA" id="ARBA00004687"/>
    </source>
</evidence>
<name>S9UP98_9TRYP</name>
<dbReference type="InterPro" id="IPR017850">
    <property type="entry name" value="Alkaline_phosphatase_core_sf"/>
</dbReference>
<dbReference type="AlphaFoldDB" id="S9UP98"/>